<evidence type="ECO:0000313" key="1">
    <source>
        <dbReference type="EMBL" id="MCC2220985.1"/>
    </source>
</evidence>
<dbReference type="AlphaFoldDB" id="A0AAE3E334"/>
<comment type="caution">
    <text evidence="1">The sequence shown here is derived from an EMBL/GenBank/DDBJ whole genome shotgun (WGS) entry which is preliminary data.</text>
</comment>
<dbReference type="RefSeq" id="WP_308731385.1">
    <property type="nucleotide sequence ID" value="NZ_JAJEQN010000009.1"/>
</dbReference>
<accession>A0AAE3E334</accession>
<name>A0AAE3E334_9FIRM</name>
<dbReference type="Proteomes" id="UP001198200">
    <property type="component" value="Unassembled WGS sequence"/>
</dbReference>
<reference evidence="1 2" key="1">
    <citation type="submission" date="2021-10" db="EMBL/GenBank/DDBJ databases">
        <title>Anaerobic single-cell dispensing facilitates the cultivation of human gut bacteria.</title>
        <authorList>
            <person name="Afrizal A."/>
        </authorList>
    </citation>
    <scope>NUCLEOTIDE SEQUENCE [LARGE SCALE GENOMIC DNA]</scope>
    <source>
        <strain evidence="1 2">CLA-AA-H224</strain>
    </source>
</reference>
<dbReference type="EMBL" id="JAJEQN010000009">
    <property type="protein sequence ID" value="MCC2220985.1"/>
    <property type="molecule type" value="Genomic_DNA"/>
</dbReference>
<protein>
    <submittedName>
        <fullName evidence="1">Uncharacterized protein</fullName>
    </submittedName>
</protein>
<organism evidence="1 2">
    <name type="scientific">Anthropogastromicrobium aceti</name>
    <dbReference type="NCBI Taxonomy" id="2981768"/>
    <lineage>
        <taxon>Bacteria</taxon>
        <taxon>Bacillati</taxon>
        <taxon>Bacillota</taxon>
        <taxon>Clostridia</taxon>
        <taxon>Lachnospirales</taxon>
        <taxon>Lachnospiraceae</taxon>
        <taxon>Anthropogastromicrobium</taxon>
    </lineage>
</organism>
<proteinExistence type="predicted"/>
<keyword evidence="2" id="KW-1185">Reference proteome</keyword>
<evidence type="ECO:0000313" key="2">
    <source>
        <dbReference type="Proteomes" id="UP001198200"/>
    </source>
</evidence>
<sequence>MAAIYEVNQRIRMGVGLRERRSCAAIRGKYQRYKNRMAAIYEVNLRIRMKAGLREQRSCVAIRGKHQKYKN</sequence>
<gene>
    <name evidence="1" type="ORF">LKD48_04900</name>
</gene>